<feature type="domain" description="HTH cro/C1-type" evidence="1">
    <location>
        <begin position="31"/>
        <end position="82"/>
    </location>
</feature>
<dbReference type="CDD" id="cd00093">
    <property type="entry name" value="HTH_XRE"/>
    <property type="match status" value="1"/>
</dbReference>
<organism evidence="2 3">
    <name type="scientific">Promicromonospora alba</name>
    <dbReference type="NCBI Taxonomy" id="1616110"/>
    <lineage>
        <taxon>Bacteria</taxon>
        <taxon>Bacillati</taxon>
        <taxon>Actinomycetota</taxon>
        <taxon>Actinomycetes</taxon>
        <taxon>Micrococcales</taxon>
        <taxon>Promicromonosporaceae</taxon>
        <taxon>Promicromonospora</taxon>
    </lineage>
</organism>
<dbReference type="SMART" id="SM00530">
    <property type="entry name" value="HTH_XRE"/>
    <property type="match status" value="1"/>
</dbReference>
<dbReference type="Gene3D" id="1.10.260.40">
    <property type="entry name" value="lambda repressor-like DNA-binding domains"/>
    <property type="match status" value="1"/>
</dbReference>
<evidence type="ECO:0000259" key="1">
    <source>
        <dbReference type="PROSITE" id="PS50943"/>
    </source>
</evidence>
<dbReference type="InterPro" id="IPR041413">
    <property type="entry name" value="MLTR_LBD"/>
</dbReference>
<evidence type="ECO:0000313" key="3">
    <source>
        <dbReference type="Proteomes" id="UP001596011"/>
    </source>
</evidence>
<protein>
    <submittedName>
        <fullName evidence="2">Helix-turn-helix transcriptional regulator</fullName>
    </submittedName>
</protein>
<gene>
    <name evidence="2" type="ORF">ACFO6V_20890</name>
</gene>
<name>A0ABV9HKH7_9MICO</name>
<dbReference type="PANTHER" id="PTHR35010">
    <property type="entry name" value="BLL4672 PROTEIN-RELATED"/>
    <property type="match status" value="1"/>
</dbReference>
<dbReference type="Pfam" id="PF13560">
    <property type="entry name" value="HTH_31"/>
    <property type="match status" value="1"/>
</dbReference>
<comment type="caution">
    <text evidence="2">The sequence shown here is derived from an EMBL/GenBank/DDBJ whole genome shotgun (WGS) entry which is preliminary data.</text>
</comment>
<proteinExistence type="predicted"/>
<dbReference type="PROSITE" id="PS50943">
    <property type="entry name" value="HTH_CROC1"/>
    <property type="match status" value="1"/>
</dbReference>
<evidence type="ECO:0000313" key="2">
    <source>
        <dbReference type="EMBL" id="MFC4630716.1"/>
    </source>
</evidence>
<dbReference type="Pfam" id="PF17765">
    <property type="entry name" value="MLTR_LBD"/>
    <property type="match status" value="1"/>
</dbReference>
<dbReference type="RefSeq" id="WP_377138835.1">
    <property type="nucleotide sequence ID" value="NZ_JBHSFI010000006.1"/>
</dbReference>
<reference evidence="3" key="1">
    <citation type="journal article" date="2019" name="Int. J. Syst. Evol. Microbiol.">
        <title>The Global Catalogue of Microorganisms (GCM) 10K type strain sequencing project: providing services to taxonomists for standard genome sequencing and annotation.</title>
        <authorList>
            <consortium name="The Broad Institute Genomics Platform"/>
            <consortium name="The Broad Institute Genome Sequencing Center for Infectious Disease"/>
            <person name="Wu L."/>
            <person name="Ma J."/>
        </authorList>
    </citation>
    <scope>NUCLEOTIDE SEQUENCE [LARGE SCALE GENOMIC DNA]</scope>
    <source>
        <strain evidence="3">CCUG 42722</strain>
    </source>
</reference>
<dbReference type="EMBL" id="JBHSFI010000006">
    <property type="protein sequence ID" value="MFC4630716.1"/>
    <property type="molecule type" value="Genomic_DNA"/>
</dbReference>
<dbReference type="Proteomes" id="UP001596011">
    <property type="component" value="Unassembled WGS sequence"/>
</dbReference>
<dbReference type="SUPFAM" id="SSF47413">
    <property type="entry name" value="lambda repressor-like DNA-binding domains"/>
    <property type="match status" value="1"/>
</dbReference>
<keyword evidence="3" id="KW-1185">Reference proteome</keyword>
<dbReference type="InterPro" id="IPR001387">
    <property type="entry name" value="Cro/C1-type_HTH"/>
</dbReference>
<dbReference type="InterPro" id="IPR010982">
    <property type="entry name" value="Lambda_DNA-bd_dom_sf"/>
</dbReference>
<dbReference type="PANTHER" id="PTHR35010:SF2">
    <property type="entry name" value="BLL4672 PROTEIN"/>
    <property type="match status" value="1"/>
</dbReference>
<accession>A0ABV9HKH7</accession>
<sequence>MSGSTELGSALRAWRDRTAPAEVGLPSGGVRRAAGLRREELSQLASLSVDYIVRLEQGRATSPSPQVLSSLARALRLSDVEREHLYVLAGQPVPGPGHVSQVIPPGVRRLIDQLDGAPLSVNDAAWNVVLWNPMWAALLGDPTQLSERERNPIWRHFVGPAYSVQQSPEHGARFEAAMITDLRAARARYPADAGLLSLVEDLRSASADFARQWDAGVVGEHVSNHKTVLHPAVGPLVLDCDVLAVPGSDLRIVVYTAAAGSEDADRLRLLGTIGTQVLGAVSAGPPGAR</sequence>
<dbReference type="Gene3D" id="3.30.450.180">
    <property type="match status" value="1"/>
</dbReference>